<protein>
    <recommendedName>
        <fullName evidence="4">Ig-like domain-containing protein</fullName>
    </recommendedName>
</protein>
<dbReference type="RefSeq" id="WP_205380929.1">
    <property type="nucleotide sequence ID" value="NZ_JAFFZS010000001.1"/>
</dbReference>
<dbReference type="Proteomes" id="UP000788262">
    <property type="component" value="Unassembled WGS sequence"/>
</dbReference>
<name>A0ABS2VHX8_STRAS</name>
<feature type="compositionally biased region" description="Polar residues" evidence="1">
    <location>
        <begin position="53"/>
        <end position="67"/>
    </location>
</feature>
<evidence type="ECO:0008006" key="4">
    <source>
        <dbReference type="Google" id="ProtNLM"/>
    </source>
</evidence>
<sequence>MWSPGGAAWAAALAALVVGFLGGAAAASYEVVNIFPGPGDAPPAAPSDSASSTVPGATGSSSATAGPTDNPAVTPGPADTPAVTPRPTDTAPNADSADGSVYRETGNTPVTIKCQSKIDLDSTAPDWGTDTARGTDIGFCQPLDSTRFLWSRDKLSIITSEPTVATCAATTINDRRLTAEQTRKGTQMCVLTSEGRWAYVSIAGVDQERDTISMNITVWNT</sequence>
<comment type="caution">
    <text evidence="2">The sequence shown here is derived from an EMBL/GenBank/DDBJ whole genome shotgun (WGS) entry which is preliminary data.</text>
</comment>
<gene>
    <name evidence="2" type="ORF">JS756_00935</name>
</gene>
<evidence type="ECO:0000313" key="2">
    <source>
        <dbReference type="EMBL" id="MBN0042698.1"/>
    </source>
</evidence>
<keyword evidence="3" id="KW-1185">Reference proteome</keyword>
<dbReference type="EMBL" id="JAFFZS010000001">
    <property type="protein sequence ID" value="MBN0042698.1"/>
    <property type="molecule type" value="Genomic_DNA"/>
</dbReference>
<organism evidence="2 3">
    <name type="scientific">Streptomyces actuosus</name>
    <dbReference type="NCBI Taxonomy" id="1885"/>
    <lineage>
        <taxon>Bacteria</taxon>
        <taxon>Bacillati</taxon>
        <taxon>Actinomycetota</taxon>
        <taxon>Actinomycetes</taxon>
        <taxon>Kitasatosporales</taxon>
        <taxon>Streptomycetaceae</taxon>
        <taxon>Streptomyces</taxon>
    </lineage>
</organism>
<accession>A0ABS2VHX8</accession>
<feature type="region of interest" description="Disordered" evidence="1">
    <location>
        <begin position="41"/>
        <end position="108"/>
    </location>
</feature>
<reference evidence="2 3" key="1">
    <citation type="submission" date="2021-02" db="EMBL/GenBank/DDBJ databases">
        <title>Whole genome sequencing of Streptomyces actuosus VRA1.</title>
        <authorList>
            <person name="Sen G."/>
            <person name="Sen A."/>
        </authorList>
    </citation>
    <scope>NUCLEOTIDE SEQUENCE [LARGE SCALE GENOMIC DNA]</scope>
    <source>
        <strain evidence="2 3">VRA1</strain>
    </source>
</reference>
<evidence type="ECO:0000256" key="1">
    <source>
        <dbReference type="SAM" id="MobiDB-lite"/>
    </source>
</evidence>
<proteinExistence type="predicted"/>
<evidence type="ECO:0000313" key="3">
    <source>
        <dbReference type="Proteomes" id="UP000788262"/>
    </source>
</evidence>